<sequence length="1195" mass="132022">MMLDTKHRFQRIFEVALLLCCLSLGQTTDDAHDSVIVIPGNVTFAAIFSVNDLEKGACGDYVMESLQSIVAVTWFIEALNRMNYVPGVTIGLEVYRTCKQPHMATEGVAKLFSKYGLTDNVQQENMLFGLLGPGTTSQAIAVSSLVSLLPTNQRVVQISGSATGKQLSNSSLMYSNFFRVIPPDDTQVQVILELLKQLKWNYVAIVYDDDDYGRSAATELRELAESEHLCVPVFARVPLDPRSEAFQDKANIIAEQLYSPDNGLIRGVIILAGQSTTKQLQQIINRRVTYVRLILSEAVNLMRATLLTPGGQVSTITQGALITSPSYIHLPEFVPFWNELWTNRSVFENKTSSLPWLGGYFSQLTGCSHSDPTCWSQRGSLRAGLVVQDGGTLDLYTGYQVKAAAVMAALLKRLHGDKCGVLFGLCQPLRDAVFQRTPVLDLLRQSELDLPDLSSVFNVSAKSTVRFNATTGDISGDGHDPEYIVYNFRKDGQGDFSFLQIGEWMNSQLSINTSKAQFYDESGSPKTWSKFPPAQCDDNHDCLNCERDVGNDVIFMEGDFYVVAIVPVSDRDPQDLLTCGDVKANAGADIAQSVLFAVQRVNNRTGIFQHVLPGKRVGLLVINSCSSQLLVRQRLMQLHAGTLLLPGGRNSASILPRILGYVGAFFSAISMAASETLNAVPRPFVQISAASTSTDLSDTEKYPNFLRLPAPDDKQAQAMLDIVERIGANYIQVIYDSSTAYATGLFNKLTEEVNSSRHRHKVCIAQSIAVKQEGDATKYTRIVSRLRLKGEARIVLVILHLEIVKQVLDNVLPYLDAGEFLFLASESWGRRHEVLQGQDRSRLEGSLVLSQELTPDLAFQDYFLQLDPATSLNPWLRSFWEGKLGCYFSMSFSRKGKSGLCGDLANMEDSVQDPRIPFHIYSVYALTLGASKALSDRCGSQPTRLCDLLTSEDLFSAMLGVELDLLGKGKTSKVFDADGNGLVGYKVLQISQELVYEEVGSWNNNSLDLRGRDLFFPGGSAFKTSCSSLMECAFCSETQDPAQEKEDVPVAAFVSVIVVLVVIIAVVLAVFFLFFRRRQRNKAGRNEATKPTVNDVALPELFRHQNDSADPAHRNAETHNPNRFQQPLPPRPPPDGNHTEPPPQQSPPLNVASPLPSDYLHPVNEHYVDPEQTNPKRMADEESDGYTSYDVPVDV</sequence>
<evidence type="ECO:0000256" key="2">
    <source>
        <dbReference type="ARBA" id="ARBA00022692"/>
    </source>
</evidence>
<evidence type="ECO:0000256" key="7">
    <source>
        <dbReference type="SAM" id="MobiDB-lite"/>
    </source>
</evidence>
<evidence type="ECO:0000256" key="4">
    <source>
        <dbReference type="ARBA" id="ARBA00023136"/>
    </source>
</evidence>
<evidence type="ECO:0000313" key="12">
    <source>
        <dbReference type="Proteomes" id="UP001374579"/>
    </source>
</evidence>
<name>A0AAN9B2H7_9CAEN</name>
<dbReference type="InterPro" id="IPR028082">
    <property type="entry name" value="Peripla_BP_I"/>
</dbReference>
<keyword evidence="5" id="KW-0675">Receptor</keyword>
<dbReference type="InterPro" id="IPR000337">
    <property type="entry name" value="GPCR_3"/>
</dbReference>
<keyword evidence="12" id="KW-1185">Reference proteome</keyword>
<comment type="subcellular location">
    <subcellularLocation>
        <location evidence="1">Membrane</location>
        <topology evidence="1">Multi-pass membrane protein</topology>
    </subcellularLocation>
</comment>
<keyword evidence="3 8" id="KW-1133">Transmembrane helix</keyword>
<evidence type="ECO:0000256" key="6">
    <source>
        <dbReference type="ARBA" id="ARBA00023180"/>
    </source>
</evidence>
<reference evidence="11 12" key="1">
    <citation type="submission" date="2024-02" db="EMBL/GenBank/DDBJ databases">
        <title>Chromosome-scale genome assembly of the rough periwinkle Littorina saxatilis.</title>
        <authorList>
            <person name="De Jode A."/>
            <person name="Faria R."/>
            <person name="Formenti G."/>
            <person name="Sims Y."/>
            <person name="Smith T.P."/>
            <person name="Tracey A."/>
            <person name="Wood J.M.D."/>
            <person name="Zagrodzka Z.B."/>
            <person name="Johannesson K."/>
            <person name="Butlin R.K."/>
            <person name="Leder E.H."/>
        </authorList>
    </citation>
    <scope>NUCLEOTIDE SEQUENCE [LARGE SCALE GENOMIC DNA]</scope>
    <source>
        <strain evidence="11">Snail1</strain>
        <tissue evidence="11">Muscle</tissue>
    </source>
</reference>
<evidence type="ECO:0000256" key="1">
    <source>
        <dbReference type="ARBA" id="ARBA00004141"/>
    </source>
</evidence>
<evidence type="ECO:0000256" key="9">
    <source>
        <dbReference type="SAM" id="SignalP"/>
    </source>
</evidence>
<dbReference type="SUPFAM" id="SSF53822">
    <property type="entry name" value="Periplasmic binding protein-like I"/>
    <property type="match status" value="2"/>
</dbReference>
<feature type="domain" description="Receptor ligand binding region" evidence="10">
    <location>
        <begin position="591"/>
        <end position="990"/>
    </location>
</feature>
<feature type="domain" description="Receptor ligand binding region" evidence="10">
    <location>
        <begin position="76"/>
        <end position="280"/>
    </location>
</feature>
<feature type="signal peptide" evidence="9">
    <location>
        <begin position="1"/>
        <end position="27"/>
    </location>
</feature>
<feature type="compositionally biased region" description="Pro residues" evidence="7">
    <location>
        <begin position="1127"/>
        <end position="1146"/>
    </location>
</feature>
<dbReference type="PANTHER" id="PTHR24060">
    <property type="entry name" value="METABOTROPIC GLUTAMATE RECEPTOR"/>
    <property type="match status" value="1"/>
</dbReference>
<feature type="transmembrane region" description="Helical" evidence="8">
    <location>
        <begin position="1050"/>
        <end position="1075"/>
    </location>
</feature>
<accession>A0AAN9B2H7</accession>
<evidence type="ECO:0000313" key="11">
    <source>
        <dbReference type="EMBL" id="KAK7097647.1"/>
    </source>
</evidence>
<comment type="caution">
    <text evidence="11">The sequence shown here is derived from an EMBL/GenBank/DDBJ whole genome shotgun (WGS) entry which is preliminary data.</text>
</comment>
<keyword evidence="9" id="KW-0732">Signal</keyword>
<keyword evidence="2 8" id="KW-0812">Transmembrane</keyword>
<evidence type="ECO:0000259" key="10">
    <source>
        <dbReference type="Pfam" id="PF01094"/>
    </source>
</evidence>
<dbReference type="Pfam" id="PF01094">
    <property type="entry name" value="ANF_receptor"/>
    <property type="match status" value="2"/>
</dbReference>
<keyword evidence="6" id="KW-0325">Glycoprotein</keyword>
<evidence type="ECO:0000256" key="8">
    <source>
        <dbReference type="SAM" id="Phobius"/>
    </source>
</evidence>
<dbReference type="EMBL" id="JBAMIC010000013">
    <property type="protein sequence ID" value="KAK7097647.1"/>
    <property type="molecule type" value="Genomic_DNA"/>
</dbReference>
<feature type="region of interest" description="Disordered" evidence="7">
    <location>
        <begin position="1107"/>
        <end position="1195"/>
    </location>
</feature>
<organism evidence="11 12">
    <name type="scientific">Littorina saxatilis</name>
    <dbReference type="NCBI Taxonomy" id="31220"/>
    <lineage>
        <taxon>Eukaryota</taxon>
        <taxon>Metazoa</taxon>
        <taxon>Spiralia</taxon>
        <taxon>Lophotrochozoa</taxon>
        <taxon>Mollusca</taxon>
        <taxon>Gastropoda</taxon>
        <taxon>Caenogastropoda</taxon>
        <taxon>Littorinimorpha</taxon>
        <taxon>Littorinoidea</taxon>
        <taxon>Littorinidae</taxon>
        <taxon>Littorina</taxon>
    </lineage>
</organism>
<keyword evidence="4 8" id="KW-0472">Membrane</keyword>
<evidence type="ECO:0000256" key="5">
    <source>
        <dbReference type="ARBA" id="ARBA00023170"/>
    </source>
</evidence>
<dbReference type="AlphaFoldDB" id="A0AAN9B2H7"/>
<dbReference type="Proteomes" id="UP001374579">
    <property type="component" value="Unassembled WGS sequence"/>
</dbReference>
<dbReference type="GO" id="GO:0004930">
    <property type="term" value="F:G protein-coupled receptor activity"/>
    <property type="evidence" value="ECO:0007669"/>
    <property type="project" value="InterPro"/>
</dbReference>
<feature type="compositionally biased region" description="Basic and acidic residues" evidence="7">
    <location>
        <begin position="1107"/>
        <end position="1117"/>
    </location>
</feature>
<dbReference type="Gene3D" id="3.40.50.2300">
    <property type="match status" value="4"/>
</dbReference>
<dbReference type="InterPro" id="IPR001828">
    <property type="entry name" value="ANF_lig-bd_rcpt"/>
</dbReference>
<proteinExistence type="predicted"/>
<dbReference type="InterPro" id="IPR050726">
    <property type="entry name" value="mGluR"/>
</dbReference>
<protein>
    <recommendedName>
        <fullName evidence="10">Receptor ligand binding region domain-containing protein</fullName>
    </recommendedName>
</protein>
<evidence type="ECO:0000256" key="3">
    <source>
        <dbReference type="ARBA" id="ARBA00022989"/>
    </source>
</evidence>
<feature type="chain" id="PRO_5042935701" description="Receptor ligand binding region domain-containing protein" evidence="9">
    <location>
        <begin position="28"/>
        <end position="1195"/>
    </location>
</feature>
<dbReference type="PRINTS" id="PR00248">
    <property type="entry name" value="GPCRMGR"/>
</dbReference>
<dbReference type="GO" id="GO:0016020">
    <property type="term" value="C:membrane"/>
    <property type="evidence" value="ECO:0007669"/>
    <property type="project" value="UniProtKB-SubCell"/>
</dbReference>
<gene>
    <name evidence="11" type="ORF">V1264_004594</name>
</gene>